<dbReference type="CDD" id="cd07989">
    <property type="entry name" value="LPLAT_AGPAT-like"/>
    <property type="match status" value="1"/>
</dbReference>
<evidence type="ECO:0000313" key="4">
    <source>
        <dbReference type="EMBL" id="CAB4956687.1"/>
    </source>
</evidence>
<sequence length="252" mass="27542">MAEPVYGPVIVAAKTLFTCLGIDVTMQGTGYVPRQGGAVLASNHVGYLDFIFAGLGADPSGRHVRFMAKDSIWKHPVGGPLMRGMKHIPVDRDAGADSFLVAREALRRGEIVGIFPEATISRSFELKEFKSGVARLAQDSGVPILPTVVWGTQRFMTKGRPRDFSRGKAVLITIGEPIDVPAGADLDEVTRRLQEDMRALLAETMDRYPQAPHGPDDTWWIPASRGGTAPTPSEATRLDRLELLERARRKTP</sequence>
<dbReference type="SUPFAM" id="SSF69593">
    <property type="entry name" value="Glycerol-3-phosphate (1)-acyltransferase"/>
    <property type="match status" value="1"/>
</dbReference>
<proteinExistence type="predicted"/>
<gene>
    <name evidence="4" type="ORF">UFOPK3752_02013</name>
    <name evidence="5" type="ORF">UFOPK4150_02173</name>
</gene>
<dbReference type="GO" id="GO:0006654">
    <property type="term" value="P:phosphatidic acid biosynthetic process"/>
    <property type="evidence" value="ECO:0007669"/>
    <property type="project" value="TreeGrafter"/>
</dbReference>
<evidence type="ECO:0000259" key="3">
    <source>
        <dbReference type="SMART" id="SM00563"/>
    </source>
</evidence>
<evidence type="ECO:0000313" key="5">
    <source>
        <dbReference type="EMBL" id="CAB5039417.1"/>
    </source>
</evidence>
<keyword evidence="2" id="KW-0012">Acyltransferase</keyword>
<feature type="domain" description="Phospholipid/glycerol acyltransferase" evidence="3">
    <location>
        <begin position="38"/>
        <end position="152"/>
    </location>
</feature>
<dbReference type="GO" id="GO:0003841">
    <property type="term" value="F:1-acylglycerol-3-phosphate O-acyltransferase activity"/>
    <property type="evidence" value="ECO:0007669"/>
    <property type="project" value="TreeGrafter"/>
</dbReference>
<dbReference type="SMART" id="SM00563">
    <property type="entry name" value="PlsC"/>
    <property type="match status" value="1"/>
</dbReference>
<dbReference type="PANTHER" id="PTHR10434:SF55">
    <property type="entry name" value="POSSIBLE ACYLTRANSFERASE"/>
    <property type="match status" value="1"/>
</dbReference>
<name>A0A6J7KM02_9ZZZZ</name>
<reference evidence="4" key="1">
    <citation type="submission" date="2020-05" db="EMBL/GenBank/DDBJ databases">
        <authorList>
            <person name="Chiriac C."/>
            <person name="Salcher M."/>
            <person name="Ghai R."/>
            <person name="Kavagutti S V."/>
        </authorList>
    </citation>
    <scope>NUCLEOTIDE SEQUENCE</scope>
</reference>
<dbReference type="AlphaFoldDB" id="A0A6J7KM02"/>
<accession>A0A6J7KM02</accession>
<dbReference type="Pfam" id="PF01553">
    <property type="entry name" value="Acyltransferase"/>
    <property type="match status" value="1"/>
</dbReference>
<evidence type="ECO:0000256" key="2">
    <source>
        <dbReference type="ARBA" id="ARBA00023315"/>
    </source>
</evidence>
<dbReference type="InterPro" id="IPR002123">
    <property type="entry name" value="Plipid/glycerol_acylTrfase"/>
</dbReference>
<protein>
    <submittedName>
        <fullName evidence="4">Unannotated protein</fullName>
    </submittedName>
</protein>
<dbReference type="GO" id="GO:0005886">
    <property type="term" value="C:plasma membrane"/>
    <property type="evidence" value="ECO:0007669"/>
    <property type="project" value="TreeGrafter"/>
</dbReference>
<dbReference type="EMBL" id="CAFBND010000117">
    <property type="protein sequence ID" value="CAB4956687.1"/>
    <property type="molecule type" value="Genomic_DNA"/>
</dbReference>
<keyword evidence="1" id="KW-0808">Transferase</keyword>
<dbReference type="EMBL" id="CAFBPU010000065">
    <property type="protein sequence ID" value="CAB5039417.1"/>
    <property type="molecule type" value="Genomic_DNA"/>
</dbReference>
<dbReference type="PANTHER" id="PTHR10434">
    <property type="entry name" value="1-ACYL-SN-GLYCEROL-3-PHOSPHATE ACYLTRANSFERASE"/>
    <property type="match status" value="1"/>
</dbReference>
<organism evidence="4">
    <name type="scientific">freshwater metagenome</name>
    <dbReference type="NCBI Taxonomy" id="449393"/>
    <lineage>
        <taxon>unclassified sequences</taxon>
        <taxon>metagenomes</taxon>
        <taxon>ecological metagenomes</taxon>
    </lineage>
</organism>
<evidence type="ECO:0000256" key="1">
    <source>
        <dbReference type="ARBA" id="ARBA00022679"/>
    </source>
</evidence>